<reference evidence="3 4" key="1">
    <citation type="journal article" date="2014" name="Genome Biol. Evol.">
        <title>The secreted proteins of Achlya hypogyna and Thraustotheca clavata identify the ancestral oomycete secretome and reveal gene acquisitions by horizontal gene transfer.</title>
        <authorList>
            <person name="Misner I."/>
            <person name="Blouin N."/>
            <person name="Leonard G."/>
            <person name="Richards T.A."/>
            <person name="Lane C.E."/>
        </authorList>
    </citation>
    <scope>NUCLEOTIDE SEQUENCE [LARGE SCALE GENOMIC DNA]</scope>
    <source>
        <strain evidence="3 4">ATCC 48635</strain>
    </source>
</reference>
<keyword evidence="2" id="KW-1133">Transmembrane helix</keyword>
<gene>
    <name evidence="3" type="ORF">ACHHYP_09802</name>
</gene>
<feature type="transmembrane region" description="Helical" evidence="2">
    <location>
        <begin position="126"/>
        <end position="147"/>
    </location>
</feature>
<feature type="compositionally biased region" description="Low complexity" evidence="1">
    <location>
        <begin position="285"/>
        <end position="296"/>
    </location>
</feature>
<sequence length="538" mass="58566">MAGTVAATAHGLLAAGTCVLLYYAMKYAKKYYTMAAFLLPPFVCFCMIYENIVRAATNLDVSGGGIDKNLPSVQVMLALQSCIIPFMLLICFEVTYLVHKNKSVNFCGISFESGHRANRNNFKTTFLRFAVWLVGLSLLLINLYVYYHYFNSLELREGSYLINGDGTASTILTEIPAYVLVILSLYMGLRLWNYGCNYAFVIHATCFNPWIWMVVGAIGLAIGYTVPGALFAVTSNIGEFAMLTAIIRMFKEVHHDLQVADEFGPTMDRSLRDQPSAVVVPRPLASDASSSSPMSAYVPLPSPAESDGERLTDANTNAYFSEVIARTKVETRWEPPVPPRIDPVVLAPVRSRPPEPVVEAPTDPWIVLEPAFDQAAWVSVAPQGDYTESAPSDEIIEEEQLIFEQVLEPAAMSVDTTSIEAIIADVPAEAVQTEAASPDDIDAHDKIPTNDAWNESDDGSTHIAVDAEALVEGGVIVDGADSGNGEQVESDDVLRDEHAWLQHLGSSLDFNANGVVLEAVVVYASLECIPLDDGSTAE</sequence>
<name>A0A1V9YME8_ACHHY</name>
<proteinExistence type="predicted"/>
<feature type="transmembrane region" description="Helical" evidence="2">
    <location>
        <begin position="198"/>
        <end position="222"/>
    </location>
</feature>
<comment type="caution">
    <text evidence="3">The sequence shown here is derived from an EMBL/GenBank/DDBJ whole genome shotgun (WGS) entry which is preliminary data.</text>
</comment>
<evidence type="ECO:0000313" key="4">
    <source>
        <dbReference type="Proteomes" id="UP000243579"/>
    </source>
</evidence>
<protein>
    <submittedName>
        <fullName evidence="3">Uncharacterized protein</fullName>
    </submittedName>
</protein>
<organism evidence="3 4">
    <name type="scientific">Achlya hypogyna</name>
    <name type="common">Oomycete</name>
    <name type="synonym">Protoachlya hypogyna</name>
    <dbReference type="NCBI Taxonomy" id="1202772"/>
    <lineage>
        <taxon>Eukaryota</taxon>
        <taxon>Sar</taxon>
        <taxon>Stramenopiles</taxon>
        <taxon>Oomycota</taxon>
        <taxon>Saprolegniomycetes</taxon>
        <taxon>Saprolegniales</taxon>
        <taxon>Achlyaceae</taxon>
        <taxon>Achlya</taxon>
    </lineage>
</organism>
<keyword evidence="2" id="KW-0812">Transmembrane</keyword>
<dbReference type="AlphaFoldDB" id="A0A1V9YME8"/>
<dbReference type="OrthoDB" id="79116at2759"/>
<dbReference type="STRING" id="1202772.A0A1V9YME8"/>
<feature type="transmembrane region" description="Helical" evidence="2">
    <location>
        <begin position="31"/>
        <end position="52"/>
    </location>
</feature>
<evidence type="ECO:0000256" key="1">
    <source>
        <dbReference type="SAM" id="MobiDB-lite"/>
    </source>
</evidence>
<keyword evidence="4" id="KW-1185">Reference proteome</keyword>
<feature type="transmembrane region" description="Helical" evidence="2">
    <location>
        <begin position="72"/>
        <end position="92"/>
    </location>
</feature>
<feature type="transmembrane region" description="Helical" evidence="2">
    <location>
        <begin position="6"/>
        <end position="24"/>
    </location>
</feature>
<feature type="transmembrane region" description="Helical" evidence="2">
    <location>
        <begin position="167"/>
        <end position="186"/>
    </location>
</feature>
<dbReference type="EMBL" id="JNBR01001476">
    <property type="protein sequence ID" value="OQR86890.1"/>
    <property type="molecule type" value="Genomic_DNA"/>
</dbReference>
<feature type="region of interest" description="Disordered" evidence="1">
    <location>
        <begin position="283"/>
        <end position="310"/>
    </location>
</feature>
<keyword evidence="2" id="KW-0472">Membrane</keyword>
<accession>A0A1V9YME8</accession>
<dbReference type="Proteomes" id="UP000243579">
    <property type="component" value="Unassembled WGS sequence"/>
</dbReference>
<evidence type="ECO:0000313" key="3">
    <source>
        <dbReference type="EMBL" id="OQR86890.1"/>
    </source>
</evidence>
<evidence type="ECO:0000256" key="2">
    <source>
        <dbReference type="SAM" id="Phobius"/>
    </source>
</evidence>